<dbReference type="EMBL" id="CAIIXF020000001">
    <property type="protein sequence ID" value="CAH1773227.1"/>
    <property type="molecule type" value="Genomic_DNA"/>
</dbReference>
<reference evidence="2" key="1">
    <citation type="submission" date="2022-03" db="EMBL/GenBank/DDBJ databases">
        <authorList>
            <person name="Martin C."/>
        </authorList>
    </citation>
    <scope>NUCLEOTIDE SEQUENCE</scope>
</reference>
<protein>
    <submittedName>
        <fullName evidence="2">Uncharacterized protein</fullName>
    </submittedName>
</protein>
<comment type="caution">
    <text evidence="2">The sequence shown here is derived from an EMBL/GenBank/DDBJ whole genome shotgun (WGS) entry which is preliminary data.</text>
</comment>
<keyword evidence="1" id="KW-0472">Membrane</keyword>
<accession>A0A8S4MWZ5</accession>
<dbReference type="InterPro" id="IPR036514">
    <property type="entry name" value="SGNH_hydro_sf"/>
</dbReference>
<proteinExistence type="predicted"/>
<keyword evidence="1" id="KW-0812">Transmembrane</keyword>
<dbReference type="OrthoDB" id="5373426at2759"/>
<feature type="transmembrane region" description="Helical" evidence="1">
    <location>
        <begin position="12"/>
        <end position="30"/>
    </location>
</feature>
<dbReference type="AlphaFoldDB" id="A0A8S4MWZ5"/>
<organism evidence="2 3">
    <name type="scientific">Owenia fusiformis</name>
    <name type="common">Polychaete worm</name>
    <dbReference type="NCBI Taxonomy" id="6347"/>
    <lineage>
        <taxon>Eukaryota</taxon>
        <taxon>Metazoa</taxon>
        <taxon>Spiralia</taxon>
        <taxon>Lophotrochozoa</taxon>
        <taxon>Annelida</taxon>
        <taxon>Polychaeta</taxon>
        <taxon>Sedentaria</taxon>
        <taxon>Canalipalpata</taxon>
        <taxon>Sabellida</taxon>
        <taxon>Oweniida</taxon>
        <taxon>Oweniidae</taxon>
        <taxon>Owenia</taxon>
    </lineage>
</organism>
<evidence type="ECO:0000313" key="2">
    <source>
        <dbReference type="EMBL" id="CAH1773227.1"/>
    </source>
</evidence>
<evidence type="ECO:0000256" key="1">
    <source>
        <dbReference type="SAM" id="Phobius"/>
    </source>
</evidence>
<evidence type="ECO:0000313" key="3">
    <source>
        <dbReference type="Proteomes" id="UP000749559"/>
    </source>
</evidence>
<dbReference type="Gene3D" id="3.40.50.1110">
    <property type="entry name" value="SGNH hydrolase"/>
    <property type="match status" value="1"/>
</dbReference>
<keyword evidence="1" id="KW-1133">Transmembrane helix</keyword>
<name>A0A8S4MWZ5_OWEFU</name>
<keyword evidence="3" id="KW-1185">Reference proteome</keyword>
<sequence length="414" mass="48429">MDLKYYHINTKFIVLLLTVSLFILIGYLRVHLNHSNLKDGYYKETIDILVHHPKMNIPKKHKKFTDQGYLDCLTHGQWYKSEQRGKYLERMKWIPNKDELTLPSGECGNKETVYQTFTSPTRRALCHPSSDKACCYNNHCITKSVEDCKCQGCLDLRSRLHAEEHIWRPDDTNNCQIREYESEPAVCDMLEQKKVKNLIFVGNSLIRHMWTGLLILLNGNLESGALLKSASSEDKVKCAFHMQFDLKFCRDLLIRDTTICNGKVKMAYQQRDRLSEIRASEKYIKSAKDFLFIFTIGLHDHLNFAQTKETLDQYFAALNFNKDRVIKNGSRIIWMTPHFPGLMLLPKYLDNYQSPADIKKYSENMTDYLSEYKIPVMSTLQMTNHTFSWDGVHFGYGLNSQLAHIFLNYIHRYA</sequence>
<gene>
    <name evidence="2" type="ORF">OFUS_LOCUS852</name>
</gene>
<dbReference type="Proteomes" id="UP000749559">
    <property type="component" value="Unassembled WGS sequence"/>
</dbReference>
<dbReference type="SUPFAM" id="SSF52266">
    <property type="entry name" value="SGNH hydrolase"/>
    <property type="match status" value="1"/>
</dbReference>